<dbReference type="RefSeq" id="WP_013104695.1">
    <property type="nucleotide sequence ID" value="NZ_LT592170.1"/>
</dbReference>
<dbReference type="AlphaFoldDB" id="A0A238D3P3"/>
<keyword evidence="2" id="KW-1185">Reference proteome</keyword>
<protein>
    <submittedName>
        <fullName evidence="1">Uncharacterized protein</fullName>
    </submittedName>
</protein>
<proteinExistence type="predicted"/>
<name>A0A238D3P3_THIDL</name>
<sequence>MHIKHRRARALLYRSVWVPKGSAGNTHGYSRQVYVGSLPVTTESIPAALREQMSDDELAFIDAKICGPAREAAERQRLEDEVRERDPGWRLEEAQRLVREAAARSAGMPVSATRLGALQDALSGVKTDSTAIQMPTNAKGTDDPLRSALAAVQEAARAVAAGRYGKAPDEQVRSTKTYRLWADFWEATQGEGEASLLRALQAKGFVKRRGR</sequence>
<evidence type="ECO:0000313" key="1">
    <source>
        <dbReference type="EMBL" id="SBP87790.1"/>
    </source>
</evidence>
<organism evidence="1 2">
    <name type="scientific">Thiomonas delicata</name>
    <name type="common">Thiomonas cuprina</name>
    <dbReference type="NCBI Taxonomy" id="364030"/>
    <lineage>
        <taxon>Bacteria</taxon>
        <taxon>Pseudomonadati</taxon>
        <taxon>Pseudomonadota</taxon>
        <taxon>Betaproteobacteria</taxon>
        <taxon>Burkholderiales</taxon>
        <taxon>Thiomonas</taxon>
    </lineage>
</organism>
<dbReference type="EMBL" id="FLMQ01000055">
    <property type="protein sequence ID" value="SBP87790.1"/>
    <property type="molecule type" value="Genomic_DNA"/>
</dbReference>
<dbReference type="Proteomes" id="UP000214566">
    <property type="component" value="Unassembled WGS sequence"/>
</dbReference>
<accession>A0A238D3P3</accession>
<dbReference type="OrthoDB" id="8900036at2"/>
<evidence type="ECO:0000313" key="2">
    <source>
        <dbReference type="Proteomes" id="UP000214566"/>
    </source>
</evidence>
<reference evidence="1 2" key="1">
    <citation type="submission" date="2016-06" db="EMBL/GenBank/DDBJ databases">
        <authorList>
            <person name="Kjaerup R.B."/>
            <person name="Dalgaard T.S."/>
            <person name="Juul-Madsen H.R."/>
        </authorList>
    </citation>
    <scope>NUCLEOTIDE SEQUENCE [LARGE SCALE GENOMIC DNA]</scope>
    <source>
        <strain evidence="1 2">DSM 16361</strain>
    </source>
</reference>
<gene>
    <name evidence="1" type="ORF">THIARS_60503</name>
</gene>